<reference evidence="3 4" key="1">
    <citation type="submission" date="2015-03" db="EMBL/GenBank/DDBJ databases">
        <title>RNA-seq based gene annotation and comparative genomics of four Zymoseptoria species reveal species-specific pathogenicity related genes and transposable element activity.</title>
        <authorList>
            <person name="Grandaubert J."/>
            <person name="Bhattacharyya A."/>
            <person name="Stukenbrock E.H."/>
        </authorList>
    </citation>
    <scope>NUCLEOTIDE SEQUENCE [LARGE SCALE GENOMIC DNA]</scope>
    <source>
        <strain evidence="3 4">Zb18110</strain>
    </source>
</reference>
<dbReference type="InterPro" id="IPR006595">
    <property type="entry name" value="CTLH_C"/>
</dbReference>
<dbReference type="Pfam" id="PF10607">
    <property type="entry name" value="CTLH"/>
    <property type="match status" value="1"/>
</dbReference>
<dbReference type="AlphaFoldDB" id="A0A0F4GYQ1"/>
<dbReference type="InterPro" id="IPR013144">
    <property type="entry name" value="CRA_dom"/>
</dbReference>
<sequence length="293" mass="32782">MPSPTRPTPISDRPWTQRRNAIFAESFFENFYLPHDSATDSSSFSSQTSSTSATASMRSALLFEQKVEEMKPSKSDINWVIMDYLVSEGYPGAAAKFAQETNISQPLDTDGIRDRVQIRSAIHAGKIDEAIDLINELDPQILDTDHILHFDLLQLQLIEIIRSILNKPDGGSPQSSEFRPALEFATEQLSPRAPTDQKYQQALERTMALMIFPPDKMTAEFKVLLDLKLRETVADSVNEAILNSKGQRPEAKIRQLVRARAWAEMQAREAKVQLPESLPIGLDGPVDGDPMVT</sequence>
<dbReference type="InterPro" id="IPR024964">
    <property type="entry name" value="CTLH/CRA"/>
</dbReference>
<dbReference type="PROSITE" id="PS50896">
    <property type="entry name" value="LISH"/>
    <property type="match status" value="1"/>
</dbReference>
<dbReference type="EMBL" id="LAFY01000044">
    <property type="protein sequence ID" value="KJY02517.1"/>
    <property type="molecule type" value="Genomic_DNA"/>
</dbReference>
<dbReference type="InterPro" id="IPR006594">
    <property type="entry name" value="LisH"/>
</dbReference>
<organism evidence="3 4">
    <name type="scientific">Zymoseptoria brevis</name>
    <dbReference type="NCBI Taxonomy" id="1047168"/>
    <lineage>
        <taxon>Eukaryota</taxon>
        <taxon>Fungi</taxon>
        <taxon>Dikarya</taxon>
        <taxon>Ascomycota</taxon>
        <taxon>Pezizomycotina</taxon>
        <taxon>Dothideomycetes</taxon>
        <taxon>Dothideomycetidae</taxon>
        <taxon>Mycosphaerellales</taxon>
        <taxon>Mycosphaerellaceae</taxon>
        <taxon>Zymoseptoria</taxon>
    </lineage>
</organism>
<feature type="domain" description="CTLH" evidence="2">
    <location>
        <begin position="114"/>
        <end position="168"/>
    </location>
</feature>
<gene>
    <name evidence="3" type="ORF">TI39_contig47g00016</name>
</gene>
<dbReference type="SMART" id="SM00757">
    <property type="entry name" value="CRA"/>
    <property type="match status" value="1"/>
</dbReference>
<dbReference type="Proteomes" id="UP000033647">
    <property type="component" value="Unassembled WGS sequence"/>
</dbReference>
<protein>
    <recommendedName>
        <fullName evidence="2">CTLH domain-containing protein</fullName>
    </recommendedName>
</protein>
<name>A0A0F4GYQ1_9PEZI</name>
<accession>A0A0F4GYQ1</accession>
<comment type="function">
    <text evidence="1">Involved in the proteasome-dependent degradation of fructose-1,6-bisphosphatase.</text>
</comment>
<evidence type="ECO:0000313" key="3">
    <source>
        <dbReference type="EMBL" id="KJY02517.1"/>
    </source>
</evidence>
<dbReference type="PANTHER" id="PTHR12864">
    <property type="entry name" value="RAN BINDING PROTEIN 9-RELATED"/>
    <property type="match status" value="1"/>
</dbReference>
<dbReference type="OrthoDB" id="2415936at2759"/>
<evidence type="ECO:0000313" key="4">
    <source>
        <dbReference type="Proteomes" id="UP000033647"/>
    </source>
</evidence>
<evidence type="ECO:0000259" key="2">
    <source>
        <dbReference type="PROSITE" id="PS50897"/>
    </source>
</evidence>
<dbReference type="InterPro" id="IPR050618">
    <property type="entry name" value="Ubq-SigPath_Reg"/>
</dbReference>
<keyword evidence="4" id="KW-1185">Reference proteome</keyword>
<evidence type="ECO:0000256" key="1">
    <source>
        <dbReference type="ARBA" id="ARBA00002343"/>
    </source>
</evidence>
<dbReference type="SMART" id="SM00668">
    <property type="entry name" value="CTLH"/>
    <property type="match status" value="1"/>
</dbReference>
<dbReference type="Pfam" id="PF08513">
    <property type="entry name" value="LisH"/>
    <property type="match status" value="1"/>
</dbReference>
<comment type="caution">
    <text evidence="3">The sequence shown here is derived from an EMBL/GenBank/DDBJ whole genome shotgun (WGS) entry which is preliminary data.</text>
</comment>
<proteinExistence type="predicted"/>
<dbReference type="SMART" id="SM00667">
    <property type="entry name" value="LisH"/>
    <property type="match status" value="1"/>
</dbReference>
<dbReference type="STRING" id="1047168.A0A0F4GYQ1"/>
<dbReference type="PROSITE" id="PS50897">
    <property type="entry name" value="CTLH"/>
    <property type="match status" value="1"/>
</dbReference>